<name>A0A9X1HED7_9FLAO</name>
<proteinExistence type="predicted"/>
<keyword evidence="4" id="KW-1185">Reference proteome</keyword>
<gene>
    <name evidence="3" type="ORF">K6T82_23710</name>
</gene>
<dbReference type="Pfam" id="PF07863">
    <property type="entry name" value="CtnDOT_TraJ"/>
    <property type="match status" value="1"/>
</dbReference>
<protein>
    <recommendedName>
        <fullName evidence="2">Conjugative transposon TraJ C-terminal domain-containing protein</fullName>
    </recommendedName>
</protein>
<feature type="transmembrane region" description="Helical" evidence="1">
    <location>
        <begin position="230"/>
        <end position="249"/>
    </location>
</feature>
<evidence type="ECO:0000313" key="3">
    <source>
        <dbReference type="EMBL" id="MBZ4037784.1"/>
    </source>
</evidence>
<dbReference type="Proteomes" id="UP001139366">
    <property type="component" value="Unassembled WGS sequence"/>
</dbReference>
<dbReference type="InterPro" id="IPR012424">
    <property type="entry name" value="Conjugative_transposon_TraJ_C"/>
</dbReference>
<feature type="transmembrane region" description="Helical" evidence="1">
    <location>
        <begin position="184"/>
        <end position="210"/>
    </location>
</feature>
<keyword evidence="1" id="KW-0472">Membrane</keyword>
<keyword evidence="1" id="KW-0812">Transmembrane</keyword>
<feature type="transmembrane region" description="Helical" evidence="1">
    <location>
        <begin position="261"/>
        <end position="281"/>
    </location>
</feature>
<keyword evidence="1" id="KW-1133">Transmembrane helix</keyword>
<dbReference type="AlphaFoldDB" id="A0A9X1HED7"/>
<dbReference type="EMBL" id="JAINUY010000012">
    <property type="protein sequence ID" value="MBZ4037784.1"/>
    <property type="molecule type" value="Genomic_DNA"/>
</dbReference>
<evidence type="ECO:0000313" key="4">
    <source>
        <dbReference type="Proteomes" id="UP001139366"/>
    </source>
</evidence>
<accession>A0A9X1HED7</accession>
<reference evidence="3 4" key="1">
    <citation type="journal article" date="2023" name="Antonie Van Leeuwenhoek">
        <title>Flavobacterium potami sp. nov., a multi-metal resistance genes harbouring bacterium isolated from shallow river silt.</title>
        <authorList>
            <person name="Li S."/>
            <person name="Mao S."/>
            <person name="Mu W."/>
            <person name="Guo B."/>
            <person name="Li C."/>
            <person name="Zhu Q."/>
            <person name="Hou X."/>
            <person name="Zhao Y."/>
            <person name="Wei S."/>
            <person name="Liu H."/>
            <person name="Liu A."/>
        </authorList>
    </citation>
    <scope>NUCLEOTIDE SEQUENCE [LARGE SCALE GENOMIC DNA]</scope>
    <source>
        <strain evidence="3 4">17A</strain>
    </source>
</reference>
<evidence type="ECO:0000259" key="2">
    <source>
        <dbReference type="Pfam" id="PF07863"/>
    </source>
</evidence>
<sequence length="321" mass="35626">MDGTYINGYLNEIMEDYLKSMDSFLLVAKIIALIGLIVSAYFSFFQMMDGSNNNEALSKFLKKFLLTFLGIFYYTTFITVINVPLNAITEAARAVAIQDMTDQYNVSRVQTKEWMGMEEEDPEIKASVARLLAEANAERGGTPKKNEEQSLTDTILSTLTEAGNVITNAFTEMLTDALLLISELALIILNIIRGFYLIVLSLFGIFVLAISTFPSLEGSFSQWLMKYINVYLWLPIGFIFQGILAKIELMNQLRPLDEYEAGVSTFSILISLCTIIGFLTIPSISSWMVNASTSSISGKMEQKGQKAGKEIAKASKAIMGV</sequence>
<feature type="domain" description="Conjugative transposon TraJ C-terminal" evidence="2">
    <location>
        <begin position="59"/>
        <end position="320"/>
    </location>
</feature>
<evidence type="ECO:0000256" key="1">
    <source>
        <dbReference type="SAM" id="Phobius"/>
    </source>
</evidence>
<organism evidence="3 4">
    <name type="scientific">Flavobacterium potami</name>
    <dbReference type="NCBI Taxonomy" id="2872310"/>
    <lineage>
        <taxon>Bacteria</taxon>
        <taxon>Pseudomonadati</taxon>
        <taxon>Bacteroidota</taxon>
        <taxon>Flavobacteriia</taxon>
        <taxon>Flavobacteriales</taxon>
        <taxon>Flavobacteriaceae</taxon>
        <taxon>Flavobacterium</taxon>
    </lineage>
</organism>
<feature type="transmembrane region" description="Helical" evidence="1">
    <location>
        <begin position="24"/>
        <end position="44"/>
    </location>
</feature>
<dbReference type="RefSeq" id="WP_223711461.1">
    <property type="nucleotide sequence ID" value="NZ_JAINUY010000012.1"/>
</dbReference>
<feature type="transmembrane region" description="Helical" evidence="1">
    <location>
        <begin position="64"/>
        <end position="85"/>
    </location>
</feature>
<comment type="caution">
    <text evidence="3">The sequence shown here is derived from an EMBL/GenBank/DDBJ whole genome shotgun (WGS) entry which is preliminary data.</text>
</comment>